<dbReference type="PROSITE" id="PS50931">
    <property type="entry name" value="HTH_LYSR"/>
    <property type="match status" value="1"/>
</dbReference>
<dbReference type="Pfam" id="PF03466">
    <property type="entry name" value="LysR_substrate"/>
    <property type="match status" value="1"/>
</dbReference>
<evidence type="ECO:0000256" key="4">
    <source>
        <dbReference type="ARBA" id="ARBA00023163"/>
    </source>
</evidence>
<sequence>MFALLETLIAVYETGQFTIAADELKVSQSTVSSRIASLEAMVGAPLFVRHAKSDVTPTEAGTLLYRAATQIGGVWRDAREEIARTRANREPFSMLVSHTAAAVLIPAALRATLGELDRFEIAVAASNSDGILERVGLKEAHLGVVEKPIISESVERVTLCEDELVLAGDPSGVWLVREHGSGVRYYTELYFKTEGIVPTHAIEVASNASIVAALAAGVGCSIVSRAACPGGVPVHDLGPEFVRRFYALIPRSGLTRDQRALADGIITALRDVRLR</sequence>
<organism evidence="6 7">
    <name type="scientific">Bifidobacterium pullorum subsp. gallinarum</name>
    <dbReference type="NCBI Taxonomy" id="78344"/>
    <lineage>
        <taxon>Bacteria</taxon>
        <taxon>Bacillati</taxon>
        <taxon>Actinomycetota</taxon>
        <taxon>Actinomycetes</taxon>
        <taxon>Bifidobacteriales</taxon>
        <taxon>Bifidobacteriaceae</taxon>
        <taxon>Bifidobacterium</taxon>
    </lineage>
</organism>
<dbReference type="SUPFAM" id="SSF53850">
    <property type="entry name" value="Periplasmic binding protein-like II"/>
    <property type="match status" value="1"/>
</dbReference>
<evidence type="ECO:0000256" key="3">
    <source>
        <dbReference type="ARBA" id="ARBA00023125"/>
    </source>
</evidence>
<dbReference type="SUPFAM" id="SSF46785">
    <property type="entry name" value="Winged helix' DNA-binding domain"/>
    <property type="match status" value="1"/>
</dbReference>
<dbReference type="GO" id="GO:0003700">
    <property type="term" value="F:DNA-binding transcription factor activity"/>
    <property type="evidence" value="ECO:0007669"/>
    <property type="project" value="InterPro"/>
</dbReference>
<reference evidence="6 7" key="1">
    <citation type="submission" date="2014-03" db="EMBL/GenBank/DDBJ databases">
        <title>Genomics of Bifidobacteria.</title>
        <authorList>
            <person name="Ventura M."/>
            <person name="Milani C."/>
            <person name="Lugli G.A."/>
        </authorList>
    </citation>
    <scope>NUCLEOTIDE SEQUENCE [LARGE SCALE GENOMIC DNA]</scope>
    <source>
        <strain evidence="6 7">LMG 11586</strain>
    </source>
</reference>
<dbReference type="OrthoDB" id="3252676at2"/>
<dbReference type="InterPro" id="IPR000847">
    <property type="entry name" value="LysR_HTH_N"/>
</dbReference>
<dbReference type="GO" id="GO:0000976">
    <property type="term" value="F:transcription cis-regulatory region binding"/>
    <property type="evidence" value="ECO:0007669"/>
    <property type="project" value="TreeGrafter"/>
</dbReference>
<dbReference type="Proteomes" id="UP000029046">
    <property type="component" value="Unassembled WGS sequence"/>
</dbReference>
<dbReference type="PANTHER" id="PTHR30126:SF40">
    <property type="entry name" value="HTH-TYPE TRANSCRIPTIONAL REGULATOR GLTR"/>
    <property type="match status" value="1"/>
</dbReference>
<protein>
    <submittedName>
        <fullName evidence="6">Transcriptional regulator</fullName>
    </submittedName>
</protein>
<keyword evidence="7" id="KW-1185">Reference proteome</keyword>
<keyword evidence="3" id="KW-0238">DNA-binding</keyword>
<dbReference type="InterPro" id="IPR005119">
    <property type="entry name" value="LysR_subst-bd"/>
</dbReference>
<dbReference type="InterPro" id="IPR036390">
    <property type="entry name" value="WH_DNA-bd_sf"/>
</dbReference>
<accession>A0A087AQR7</accession>
<keyword evidence="2" id="KW-0805">Transcription regulation</keyword>
<dbReference type="Gene3D" id="3.40.190.10">
    <property type="entry name" value="Periplasmic binding protein-like II"/>
    <property type="match status" value="1"/>
</dbReference>
<evidence type="ECO:0000256" key="1">
    <source>
        <dbReference type="ARBA" id="ARBA00009437"/>
    </source>
</evidence>
<name>A0A087AQR7_9BIFI</name>
<dbReference type="InterPro" id="IPR036388">
    <property type="entry name" value="WH-like_DNA-bd_sf"/>
</dbReference>
<dbReference type="Pfam" id="PF00126">
    <property type="entry name" value="HTH_1"/>
    <property type="match status" value="1"/>
</dbReference>
<evidence type="ECO:0000259" key="5">
    <source>
        <dbReference type="PROSITE" id="PS50931"/>
    </source>
</evidence>
<dbReference type="PRINTS" id="PR00039">
    <property type="entry name" value="HTHLYSR"/>
</dbReference>
<dbReference type="AlphaFoldDB" id="A0A087AQR7"/>
<dbReference type="eggNOG" id="COG0583">
    <property type="taxonomic scope" value="Bacteria"/>
</dbReference>
<feature type="domain" description="HTH lysR-type" evidence="5">
    <location>
        <begin position="1"/>
        <end position="58"/>
    </location>
</feature>
<proteinExistence type="inferred from homology"/>
<dbReference type="Gene3D" id="1.10.10.10">
    <property type="entry name" value="Winged helix-like DNA-binding domain superfamily/Winged helix DNA-binding domain"/>
    <property type="match status" value="1"/>
</dbReference>
<evidence type="ECO:0000313" key="7">
    <source>
        <dbReference type="Proteomes" id="UP000029046"/>
    </source>
</evidence>
<comment type="caution">
    <text evidence="6">The sequence shown here is derived from an EMBL/GenBank/DDBJ whole genome shotgun (WGS) entry which is preliminary data.</text>
</comment>
<keyword evidence="4" id="KW-0804">Transcription</keyword>
<dbReference type="RefSeq" id="WP_033506116.1">
    <property type="nucleotide sequence ID" value="NZ_JGYX01000002.1"/>
</dbReference>
<evidence type="ECO:0000313" key="6">
    <source>
        <dbReference type="EMBL" id="KFI61117.1"/>
    </source>
</evidence>
<dbReference type="EMBL" id="JGYX01000002">
    <property type="protein sequence ID" value="KFI61117.1"/>
    <property type="molecule type" value="Genomic_DNA"/>
</dbReference>
<gene>
    <name evidence="6" type="ORF">BIGA_0545</name>
</gene>
<evidence type="ECO:0000256" key="2">
    <source>
        <dbReference type="ARBA" id="ARBA00023015"/>
    </source>
</evidence>
<dbReference type="PANTHER" id="PTHR30126">
    <property type="entry name" value="HTH-TYPE TRANSCRIPTIONAL REGULATOR"/>
    <property type="match status" value="1"/>
</dbReference>
<comment type="similarity">
    <text evidence="1">Belongs to the LysR transcriptional regulatory family.</text>
</comment>